<comment type="cofactor">
    <cofactor evidence="1">
        <name>Mn(2+)</name>
        <dbReference type="ChEBI" id="CHEBI:29035"/>
    </cofactor>
</comment>
<gene>
    <name evidence="7" type="ORF">ANME2D_01271</name>
</gene>
<protein>
    <submittedName>
        <fullName evidence="7">Putative ATP-grasp enzyme</fullName>
    </submittedName>
</protein>
<keyword evidence="3 5" id="KW-0547">Nucleotide-binding</keyword>
<organism evidence="7 8">
    <name type="scientific">Candidatus Methanoperedens nitratireducens</name>
    <dbReference type="NCBI Taxonomy" id="1392998"/>
    <lineage>
        <taxon>Archaea</taxon>
        <taxon>Methanobacteriati</taxon>
        <taxon>Methanobacteriota</taxon>
        <taxon>Stenosarchaea group</taxon>
        <taxon>Methanomicrobia</taxon>
        <taxon>Methanosarcinales</taxon>
        <taxon>ANME-2 cluster</taxon>
        <taxon>Candidatus Methanoperedentaceae</taxon>
        <taxon>Candidatus Methanoperedens</taxon>
    </lineage>
</organism>
<evidence type="ECO:0000256" key="1">
    <source>
        <dbReference type="ARBA" id="ARBA00001936"/>
    </source>
</evidence>
<name>A0A062V128_9EURY</name>
<evidence type="ECO:0000313" key="7">
    <source>
        <dbReference type="EMBL" id="KCZ72836.1"/>
    </source>
</evidence>
<dbReference type="GO" id="GO:0046872">
    <property type="term" value="F:metal ion binding"/>
    <property type="evidence" value="ECO:0007669"/>
    <property type="project" value="InterPro"/>
</dbReference>
<dbReference type="AlphaFoldDB" id="A0A062V128"/>
<evidence type="ECO:0000256" key="5">
    <source>
        <dbReference type="PROSITE-ProRule" id="PRU00409"/>
    </source>
</evidence>
<feature type="domain" description="ATP-grasp" evidence="6">
    <location>
        <begin position="106"/>
        <end position="291"/>
    </location>
</feature>
<evidence type="ECO:0000259" key="6">
    <source>
        <dbReference type="PROSITE" id="PS50975"/>
    </source>
</evidence>
<evidence type="ECO:0000256" key="4">
    <source>
        <dbReference type="ARBA" id="ARBA00022840"/>
    </source>
</evidence>
<dbReference type="GO" id="GO:0005524">
    <property type="term" value="F:ATP binding"/>
    <property type="evidence" value="ECO:0007669"/>
    <property type="project" value="UniProtKB-UniRule"/>
</dbReference>
<dbReference type="Gene3D" id="3.30.1490.20">
    <property type="entry name" value="ATP-grasp fold, A domain"/>
    <property type="match status" value="1"/>
</dbReference>
<dbReference type="Pfam" id="PF02786">
    <property type="entry name" value="CPSase_L_D2"/>
    <property type="match status" value="1"/>
</dbReference>
<comment type="caution">
    <text evidence="7">The sequence shown here is derived from an EMBL/GenBank/DDBJ whole genome shotgun (WGS) entry which is preliminary data.</text>
</comment>
<keyword evidence="4 5" id="KW-0067">ATP-binding</keyword>
<evidence type="ECO:0000313" key="8">
    <source>
        <dbReference type="Proteomes" id="UP000027153"/>
    </source>
</evidence>
<dbReference type="OrthoDB" id="11959at2157"/>
<dbReference type="RefSeq" id="WP_048089853.1">
    <property type="nucleotide sequence ID" value="NZ_JMIY01000002.1"/>
</dbReference>
<dbReference type="PATRIC" id="fig|1392998.3.peg.853"/>
<dbReference type="EMBL" id="JMIY01000002">
    <property type="protein sequence ID" value="KCZ72836.1"/>
    <property type="molecule type" value="Genomic_DNA"/>
</dbReference>
<evidence type="ECO:0000256" key="2">
    <source>
        <dbReference type="ARBA" id="ARBA00022598"/>
    </source>
</evidence>
<dbReference type="SUPFAM" id="SSF56059">
    <property type="entry name" value="Glutathione synthetase ATP-binding domain-like"/>
    <property type="match status" value="1"/>
</dbReference>
<dbReference type="Gene3D" id="3.30.470.20">
    <property type="entry name" value="ATP-grasp fold, B domain"/>
    <property type="match status" value="1"/>
</dbReference>
<proteinExistence type="predicted"/>
<dbReference type="GO" id="GO:0016874">
    <property type="term" value="F:ligase activity"/>
    <property type="evidence" value="ECO:0007669"/>
    <property type="project" value="UniProtKB-KW"/>
</dbReference>
<keyword evidence="8" id="KW-1185">Reference proteome</keyword>
<dbReference type="GO" id="GO:0005829">
    <property type="term" value="C:cytosol"/>
    <property type="evidence" value="ECO:0007669"/>
    <property type="project" value="TreeGrafter"/>
</dbReference>
<keyword evidence="2" id="KW-0436">Ligase</keyword>
<sequence>MSAVITAGDGNTALAITRSLGRKKIDTTVVSSNRYALTFFSKYCSRRIVSNNHIDFFSKLSDKDVVMPVDEDLMMLLAKNKARYKCRLPFSDYPVLEKLSNKSSLVKHAIENNIPCPKTYFVNGSDNLDRVGKEIGFPLLIKPDRGTGGRGIAIVDSPEELKSAYKHVLNNYGPLIIQEKVPFKEKYKLEFLLNRDSKVRRATILKVIRTYPLKTGPSTFVETVEQPDVLKLGMRFLEHLDYYGVADFDFVIDERDKKPKLLEINPRFWGSVQAAIAAGVDYPYLLYKMEEEGDIDVSLSYKTGLKCRHPVFSDLYHLLAILKGEYPVNYKLTELINYIKFHEDDAYYIFELEDIKPFLAWIPIKFLRRLKRITF</sequence>
<reference evidence="7 8" key="1">
    <citation type="journal article" date="2013" name="Nature">
        <title>Anaerobic oxidation of methane coupled to nitrate reduction in a novel archaeal lineage.</title>
        <authorList>
            <person name="Haroon M.F."/>
            <person name="Hu S."/>
            <person name="Shi Y."/>
            <person name="Imelfort M."/>
            <person name="Keller J."/>
            <person name="Hugenholtz P."/>
            <person name="Yuan Z."/>
            <person name="Tyson G.W."/>
        </authorList>
    </citation>
    <scope>NUCLEOTIDE SEQUENCE [LARGE SCALE GENOMIC DNA]</scope>
    <source>
        <strain evidence="7 8">ANME-2d</strain>
    </source>
</reference>
<dbReference type="InterPro" id="IPR011761">
    <property type="entry name" value="ATP-grasp"/>
</dbReference>
<dbReference type="PANTHER" id="PTHR43055">
    <property type="entry name" value="FORMATE-DEPENDENT PHOSPHORIBOSYLGLYCINAMIDE FORMYLTRANSFERASE"/>
    <property type="match status" value="1"/>
</dbReference>
<dbReference type="Proteomes" id="UP000027153">
    <property type="component" value="Unassembled WGS sequence"/>
</dbReference>
<dbReference type="InterPro" id="IPR013815">
    <property type="entry name" value="ATP_grasp_subdomain_1"/>
</dbReference>
<dbReference type="PANTHER" id="PTHR43055:SF1">
    <property type="entry name" value="FORMATE-DEPENDENT PHOSPHORIBOSYLGLYCINAMIDE FORMYLTRANSFERASE"/>
    <property type="match status" value="1"/>
</dbReference>
<accession>A0A062V128</accession>
<dbReference type="InterPro" id="IPR005479">
    <property type="entry name" value="CPAse_ATP-bd"/>
</dbReference>
<dbReference type="PROSITE" id="PS50975">
    <property type="entry name" value="ATP_GRASP"/>
    <property type="match status" value="1"/>
</dbReference>
<evidence type="ECO:0000256" key="3">
    <source>
        <dbReference type="ARBA" id="ARBA00022741"/>
    </source>
</evidence>